<dbReference type="Pfam" id="PF00067">
    <property type="entry name" value="p450"/>
    <property type="match status" value="1"/>
</dbReference>
<comment type="caution">
    <text evidence="13">The sequence shown here is derived from an EMBL/GenBank/DDBJ whole genome shotgun (WGS) entry which is preliminary data.</text>
</comment>
<reference evidence="13 14" key="1">
    <citation type="submission" date="2019-09" db="EMBL/GenBank/DDBJ databases">
        <title>Bird 10,000 Genomes (B10K) Project - Family phase.</title>
        <authorList>
            <person name="Zhang G."/>
        </authorList>
    </citation>
    <scope>NUCLEOTIDE SEQUENCE [LARGE SCALE GENOMIC DNA]</scope>
    <source>
        <strain evidence="13">B10K-DU-002-51</strain>
        <tissue evidence="13">Muscle</tissue>
    </source>
</reference>
<comment type="cofactor">
    <cofactor evidence="1">
        <name>heme</name>
        <dbReference type="ChEBI" id="CHEBI:30413"/>
    </cofactor>
</comment>
<sequence>QLSETYGPIFTVHLGSRPCVVLSGFEVLHEALVERAEEFEGRGDFPAVQQWSHGNGIVYGGGERWRQLRRFTISTLKGFGMGKRGAEERIQEEAQILLQHLRETRGEPFDPTFLLSCAGSNIICWLVFGERFAYDDRRFLTLMGLINANWKLMSSTWGQLLFIFPKVMRWLPGPHRRIFGNYLRLAEFVEERVRRNRRSLDPHNPRDFIDCFLLKMEQEKTNPESHFTEETLAKTAVNLFFAGTETVSSTLKYGLRLLLRYPEVEAQLHEEIDSVIGRHRAPAMADRARMPYTDAVIHEIQRFADIVPMAVPHLTTRHVQLRGYTIPKV</sequence>
<dbReference type="GO" id="GO:0019373">
    <property type="term" value="P:epoxygenase P450 pathway"/>
    <property type="evidence" value="ECO:0007669"/>
    <property type="project" value="TreeGrafter"/>
</dbReference>
<keyword evidence="9" id="KW-0560">Oxidoreductase</keyword>
<dbReference type="GO" id="GO:0020037">
    <property type="term" value="F:heme binding"/>
    <property type="evidence" value="ECO:0007669"/>
    <property type="project" value="InterPro"/>
</dbReference>
<proteinExistence type="inferred from homology"/>
<evidence type="ECO:0000313" key="13">
    <source>
        <dbReference type="EMBL" id="NXW62806.1"/>
    </source>
</evidence>
<keyword evidence="8" id="KW-0492">Microsome</keyword>
<feature type="non-terminal residue" evidence="13">
    <location>
        <position position="329"/>
    </location>
</feature>
<evidence type="ECO:0000256" key="11">
    <source>
        <dbReference type="ARBA" id="ARBA00023033"/>
    </source>
</evidence>
<comment type="similarity">
    <text evidence="4">Belongs to the cytochrome P450 family.</text>
</comment>
<dbReference type="InterPro" id="IPR002401">
    <property type="entry name" value="Cyt_P450_E_grp-I"/>
</dbReference>
<feature type="non-terminal residue" evidence="13">
    <location>
        <position position="1"/>
    </location>
</feature>
<keyword evidence="5" id="KW-0349">Heme</keyword>
<name>A0A7L4DJW2_9AVES</name>
<evidence type="ECO:0000313" key="14">
    <source>
        <dbReference type="Proteomes" id="UP000541249"/>
    </source>
</evidence>
<evidence type="ECO:0000256" key="9">
    <source>
        <dbReference type="ARBA" id="ARBA00023002"/>
    </source>
</evidence>
<dbReference type="InterPro" id="IPR050182">
    <property type="entry name" value="Cytochrome_P450_fam2"/>
</dbReference>
<dbReference type="GO" id="GO:0006805">
    <property type="term" value="P:xenobiotic metabolic process"/>
    <property type="evidence" value="ECO:0007669"/>
    <property type="project" value="TreeGrafter"/>
</dbReference>
<dbReference type="PRINTS" id="PR00385">
    <property type="entry name" value="P450"/>
</dbReference>
<keyword evidence="12" id="KW-0472">Membrane</keyword>
<accession>A0A7L4DJW2</accession>
<keyword evidence="10" id="KW-0408">Iron</keyword>
<dbReference type="InterPro" id="IPR036396">
    <property type="entry name" value="Cyt_P450_sf"/>
</dbReference>
<dbReference type="GO" id="GO:0005789">
    <property type="term" value="C:endoplasmic reticulum membrane"/>
    <property type="evidence" value="ECO:0007669"/>
    <property type="project" value="UniProtKB-SubCell"/>
</dbReference>
<dbReference type="GO" id="GO:0016712">
    <property type="term" value="F:oxidoreductase activity, acting on paired donors, with incorporation or reduction of molecular oxygen, reduced flavin or flavoprotein as one donor, and incorporation of one atom of oxygen"/>
    <property type="evidence" value="ECO:0007669"/>
    <property type="project" value="TreeGrafter"/>
</dbReference>
<dbReference type="EMBL" id="VZZY01018539">
    <property type="protein sequence ID" value="NXW62806.1"/>
    <property type="molecule type" value="Genomic_DNA"/>
</dbReference>
<protein>
    <submittedName>
        <fullName evidence="13">CP2F3 protein</fullName>
    </submittedName>
</protein>
<dbReference type="OrthoDB" id="3934656at2759"/>
<evidence type="ECO:0000256" key="12">
    <source>
        <dbReference type="ARBA" id="ARBA00023136"/>
    </source>
</evidence>
<dbReference type="Gene3D" id="1.10.630.10">
    <property type="entry name" value="Cytochrome P450"/>
    <property type="match status" value="1"/>
</dbReference>
<evidence type="ECO:0000256" key="10">
    <source>
        <dbReference type="ARBA" id="ARBA00023004"/>
    </source>
</evidence>
<comment type="subcellular location">
    <subcellularLocation>
        <location evidence="3">Endoplasmic reticulum membrane</location>
        <topology evidence="3">Peripheral membrane protein</topology>
    </subcellularLocation>
    <subcellularLocation>
        <location evidence="2">Microsome membrane</location>
        <topology evidence="2">Peripheral membrane protein</topology>
    </subcellularLocation>
</comment>
<evidence type="ECO:0000256" key="2">
    <source>
        <dbReference type="ARBA" id="ARBA00004174"/>
    </source>
</evidence>
<keyword evidence="6" id="KW-0479">Metal-binding</keyword>
<dbReference type="PANTHER" id="PTHR24300:SF424">
    <property type="entry name" value="CYTOCHROME P450"/>
    <property type="match status" value="1"/>
</dbReference>
<dbReference type="GO" id="GO:0008392">
    <property type="term" value="F:arachidonate epoxygenase activity"/>
    <property type="evidence" value="ECO:0007669"/>
    <property type="project" value="TreeGrafter"/>
</dbReference>
<evidence type="ECO:0000256" key="6">
    <source>
        <dbReference type="ARBA" id="ARBA00022723"/>
    </source>
</evidence>
<dbReference type="SUPFAM" id="SSF48264">
    <property type="entry name" value="Cytochrome P450"/>
    <property type="match status" value="1"/>
</dbReference>
<gene>
    <name evidence="13" type="primary">Cyp2f3</name>
    <name evidence="13" type="ORF">EURGUL_R13509</name>
</gene>
<keyword evidence="7" id="KW-0256">Endoplasmic reticulum</keyword>
<evidence type="ECO:0000256" key="3">
    <source>
        <dbReference type="ARBA" id="ARBA00004406"/>
    </source>
</evidence>
<dbReference type="GO" id="GO:0005506">
    <property type="term" value="F:iron ion binding"/>
    <property type="evidence" value="ECO:0007669"/>
    <property type="project" value="InterPro"/>
</dbReference>
<evidence type="ECO:0000256" key="1">
    <source>
        <dbReference type="ARBA" id="ARBA00001971"/>
    </source>
</evidence>
<evidence type="ECO:0000256" key="7">
    <source>
        <dbReference type="ARBA" id="ARBA00022824"/>
    </source>
</evidence>
<dbReference type="Proteomes" id="UP000541249">
    <property type="component" value="Unassembled WGS sequence"/>
</dbReference>
<evidence type="ECO:0000256" key="4">
    <source>
        <dbReference type="ARBA" id="ARBA00010617"/>
    </source>
</evidence>
<dbReference type="InterPro" id="IPR001128">
    <property type="entry name" value="Cyt_P450"/>
</dbReference>
<evidence type="ECO:0000256" key="8">
    <source>
        <dbReference type="ARBA" id="ARBA00022848"/>
    </source>
</evidence>
<dbReference type="PRINTS" id="PR00463">
    <property type="entry name" value="EP450I"/>
</dbReference>
<dbReference type="PANTHER" id="PTHR24300">
    <property type="entry name" value="CYTOCHROME P450 508A4-RELATED"/>
    <property type="match status" value="1"/>
</dbReference>
<dbReference type="FunFam" id="1.10.630.10:FF:000238">
    <property type="entry name" value="Cytochrome P450 2A6"/>
    <property type="match status" value="1"/>
</dbReference>
<evidence type="ECO:0000256" key="5">
    <source>
        <dbReference type="ARBA" id="ARBA00022617"/>
    </source>
</evidence>
<keyword evidence="11" id="KW-0503">Monooxygenase</keyword>
<dbReference type="AlphaFoldDB" id="A0A7L4DJW2"/>
<keyword evidence="14" id="KW-1185">Reference proteome</keyword>
<organism evidence="13 14">
    <name type="scientific">Eurystomus gularis</name>
    <dbReference type="NCBI Taxonomy" id="325343"/>
    <lineage>
        <taxon>Eukaryota</taxon>
        <taxon>Metazoa</taxon>
        <taxon>Chordata</taxon>
        <taxon>Craniata</taxon>
        <taxon>Vertebrata</taxon>
        <taxon>Euteleostomi</taxon>
        <taxon>Archelosauria</taxon>
        <taxon>Archosauria</taxon>
        <taxon>Dinosauria</taxon>
        <taxon>Saurischia</taxon>
        <taxon>Theropoda</taxon>
        <taxon>Coelurosauria</taxon>
        <taxon>Aves</taxon>
        <taxon>Neognathae</taxon>
        <taxon>Neoaves</taxon>
        <taxon>Telluraves</taxon>
        <taxon>Coraciimorphae</taxon>
        <taxon>Coraciiformes</taxon>
        <taxon>Coraciidae</taxon>
        <taxon>Eurystomus</taxon>
    </lineage>
</organism>